<feature type="transmembrane region" description="Helical" evidence="1">
    <location>
        <begin position="12"/>
        <end position="32"/>
    </location>
</feature>
<accession>A0A847SES6</accession>
<keyword evidence="1" id="KW-1133">Transmembrane helix</keyword>
<dbReference type="EMBL" id="JABAIM010000002">
    <property type="protein sequence ID" value="NLR75708.1"/>
    <property type="molecule type" value="Genomic_DNA"/>
</dbReference>
<dbReference type="RefSeq" id="WP_168877354.1">
    <property type="nucleotide sequence ID" value="NZ_JABAIM010000002.1"/>
</dbReference>
<organism evidence="2 3">
    <name type="scientific">Leeia aquatica</name>
    <dbReference type="NCBI Taxonomy" id="2725557"/>
    <lineage>
        <taxon>Bacteria</taxon>
        <taxon>Pseudomonadati</taxon>
        <taxon>Pseudomonadota</taxon>
        <taxon>Betaproteobacteria</taxon>
        <taxon>Neisseriales</taxon>
        <taxon>Leeiaceae</taxon>
        <taxon>Leeia</taxon>
    </lineage>
</organism>
<evidence type="ECO:0000256" key="1">
    <source>
        <dbReference type="SAM" id="Phobius"/>
    </source>
</evidence>
<evidence type="ECO:0000313" key="2">
    <source>
        <dbReference type="EMBL" id="NLR75708.1"/>
    </source>
</evidence>
<dbReference type="AlphaFoldDB" id="A0A847SES6"/>
<feature type="transmembrane region" description="Helical" evidence="1">
    <location>
        <begin position="44"/>
        <end position="63"/>
    </location>
</feature>
<dbReference type="Proteomes" id="UP000587991">
    <property type="component" value="Unassembled WGS sequence"/>
</dbReference>
<protein>
    <submittedName>
        <fullName evidence="2">Uncharacterized protein</fullName>
    </submittedName>
</protein>
<name>A0A847SES6_9NEIS</name>
<comment type="caution">
    <text evidence="2">The sequence shown here is derived from an EMBL/GenBank/DDBJ whole genome shotgun (WGS) entry which is preliminary data.</text>
</comment>
<keyword evidence="3" id="KW-1185">Reference proteome</keyword>
<sequence>MSTPSRSAFTDIPFLLLFILTLLNALVGRPLWLAIQSSQAWRNGVADILQGSMTLLLLLMLLIRGLQLKKQKPPHH</sequence>
<reference evidence="2 3" key="1">
    <citation type="submission" date="2020-04" db="EMBL/GenBank/DDBJ databases">
        <title>Draft genome of Leeia sp. IMCC25680.</title>
        <authorList>
            <person name="Song J."/>
            <person name="Cho J.-C."/>
        </authorList>
    </citation>
    <scope>NUCLEOTIDE SEQUENCE [LARGE SCALE GENOMIC DNA]</scope>
    <source>
        <strain evidence="2 3">IMCC25680</strain>
    </source>
</reference>
<evidence type="ECO:0000313" key="3">
    <source>
        <dbReference type="Proteomes" id="UP000587991"/>
    </source>
</evidence>
<keyword evidence="1" id="KW-0812">Transmembrane</keyword>
<proteinExistence type="predicted"/>
<keyword evidence="1" id="KW-0472">Membrane</keyword>
<gene>
    <name evidence="2" type="ORF">HF682_11095</name>
</gene>